<sequence length="352" mass="40397">MTTPFRLFSLPYVPLKRILDNFGSDGIIILSLWSQRSKSVAVSYRGPSKNVRLTLDFGLGDSLESSDESNTNTLLRVEDTGKIPMDEILETVRIGSFEKVPVKIEQGIMGREHLITYLEDRMTGLTAIGDYGREIFNQDIPEVWIGEKQDDNDHRRAADWITKSQNTIQSLYCDFEPKIDNDLDFILANFNYTVKMSLSVNPPPNYCPAKPPKFSVDFLNVIFSCWIKQHHLLTMDCKYIMLENSKLSSRDLNVFLKHWMTGGCSKLKDFTAVIEKAVDYEVVLDGVDFVERGRDVERIYVDETNTHHTMRGGFDFKRPSDNAKVTIINGGENWNFFWMIVWPDIAGNSYED</sequence>
<dbReference type="PANTHER" id="PTHR21503:SF8">
    <property type="entry name" value="F-BOX ASSOCIATED DOMAIN-CONTAINING PROTEIN-RELATED"/>
    <property type="match status" value="1"/>
</dbReference>
<gene>
    <name evidence="2" type="ORF">GCK72_003303</name>
</gene>
<evidence type="ECO:0000313" key="3">
    <source>
        <dbReference type="Proteomes" id="UP000483820"/>
    </source>
</evidence>
<dbReference type="KEGG" id="crq:GCK72_003303"/>
<dbReference type="GeneID" id="78773587"/>
<evidence type="ECO:0000259" key="1">
    <source>
        <dbReference type="Pfam" id="PF07735"/>
    </source>
</evidence>
<comment type="caution">
    <text evidence="2">The sequence shown here is derived from an EMBL/GenBank/DDBJ whole genome shotgun (WGS) entry which is preliminary data.</text>
</comment>
<dbReference type="PANTHER" id="PTHR21503">
    <property type="entry name" value="F-BOX-CONTAINING HYPOTHETICAL PROTEIN C.ELEGANS"/>
    <property type="match status" value="1"/>
</dbReference>
<protein>
    <recommendedName>
        <fullName evidence="1">Sdz-33 F-box domain-containing protein</fullName>
    </recommendedName>
</protein>
<dbReference type="AlphaFoldDB" id="A0A6A5HXZ8"/>
<feature type="domain" description="Sdz-33 F-box" evidence="1">
    <location>
        <begin position="217"/>
        <end position="270"/>
    </location>
</feature>
<accession>A0A6A5HXZ8</accession>
<dbReference type="CTD" id="78773587"/>
<name>A0A6A5HXZ8_CAERE</name>
<dbReference type="RefSeq" id="XP_053592602.1">
    <property type="nucleotide sequence ID" value="XM_053723957.1"/>
</dbReference>
<dbReference type="EMBL" id="WUAV01000001">
    <property type="protein sequence ID" value="KAF1771477.1"/>
    <property type="molecule type" value="Genomic_DNA"/>
</dbReference>
<organism evidence="2 3">
    <name type="scientific">Caenorhabditis remanei</name>
    <name type="common">Caenorhabditis vulgaris</name>
    <dbReference type="NCBI Taxonomy" id="31234"/>
    <lineage>
        <taxon>Eukaryota</taxon>
        <taxon>Metazoa</taxon>
        <taxon>Ecdysozoa</taxon>
        <taxon>Nematoda</taxon>
        <taxon>Chromadorea</taxon>
        <taxon>Rhabditida</taxon>
        <taxon>Rhabditina</taxon>
        <taxon>Rhabditomorpha</taxon>
        <taxon>Rhabditoidea</taxon>
        <taxon>Rhabditidae</taxon>
        <taxon>Peloderinae</taxon>
        <taxon>Caenorhabditis</taxon>
    </lineage>
</organism>
<dbReference type="Pfam" id="PF07735">
    <property type="entry name" value="FBA_2"/>
    <property type="match status" value="1"/>
</dbReference>
<dbReference type="Proteomes" id="UP000483820">
    <property type="component" value="Chromosome I"/>
</dbReference>
<reference evidence="2 3" key="1">
    <citation type="submission" date="2019-12" db="EMBL/GenBank/DDBJ databases">
        <title>Chromosome-level assembly of the Caenorhabditis remanei genome.</title>
        <authorList>
            <person name="Teterina A.A."/>
            <person name="Willis J.H."/>
            <person name="Phillips P.C."/>
        </authorList>
    </citation>
    <scope>NUCLEOTIDE SEQUENCE [LARGE SCALE GENOMIC DNA]</scope>
    <source>
        <strain evidence="2 3">PX506</strain>
        <tissue evidence="2">Whole organism</tissue>
    </source>
</reference>
<evidence type="ECO:0000313" key="2">
    <source>
        <dbReference type="EMBL" id="KAF1771477.1"/>
    </source>
</evidence>
<proteinExistence type="predicted"/>
<dbReference type="InterPro" id="IPR012885">
    <property type="entry name" value="F-box_Sdz-33"/>
</dbReference>